<dbReference type="AlphaFoldDB" id="A0A382VQ11"/>
<organism evidence="1">
    <name type="scientific">marine metagenome</name>
    <dbReference type="NCBI Taxonomy" id="408172"/>
    <lineage>
        <taxon>unclassified sequences</taxon>
        <taxon>metagenomes</taxon>
        <taxon>ecological metagenomes</taxon>
    </lineage>
</organism>
<name>A0A382VQ11_9ZZZZ</name>
<reference evidence="1" key="1">
    <citation type="submission" date="2018-05" db="EMBL/GenBank/DDBJ databases">
        <authorList>
            <person name="Lanie J.A."/>
            <person name="Ng W.-L."/>
            <person name="Kazmierczak K.M."/>
            <person name="Andrzejewski T.M."/>
            <person name="Davidsen T.M."/>
            <person name="Wayne K.J."/>
            <person name="Tettelin H."/>
            <person name="Glass J.I."/>
            <person name="Rusch D."/>
            <person name="Podicherti R."/>
            <person name="Tsui H.-C.T."/>
            <person name="Winkler M.E."/>
        </authorList>
    </citation>
    <scope>NUCLEOTIDE SEQUENCE</scope>
</reference>
<feature type="non-terminal residue" evidence="1">
    <location>
        <position position="42"/>
    </location>
</feature>
<sequence>MIRRLQKAHRRSDERYPGFIPKIQHKRNYCAMNSLKKNLLDT</sequence>
<evidence type="ECO:0000313" key="1">
    <source>
        <dbReference type="EMBL" id="SVD48514.1"/>
    </source>
</evidence>
<protein>
    <submittedName>
        <fullName evidence="1">Uncharacterized protein</fullName>
    </submittedName>
</protein>
<accession>A0A382VQ11</accession>
<dbReference type="EMBL" id="UINC01153670">
    <property type="protein sequence ID" value="SVD48514.1"/>
    <property type="molecule type" value="Genomic_DNA"/>
</dbReference>
<gene>
    <name evidence="1" type="ORF">METZ01_LOCUS401368</name>
</gene>
<proteinExistence type="predicted"/>